<keyword evidence="5" id="KW-1185">Reference proteome</keyword>
<dbReference type="RefSeq" id="WP_157175088.1">
    <property type="nucleotide sequence ID" value="NZ_BMJP01000001.1"/>
</dbReference>
<dbReference type="PROSITE" id="PS50222">
    <property type="entry name" value="EF_HAND_2"/>
    <property type="match status" value="1"/>
</dbReference>
<dbReference type="InterPro" id="IPR018247">
    <property type="entry name" value="EF_Hand_1_Ca_BS"/>
</dbReference>
<keyword evidence="2" id="KW-0732">Signal</keyword>
<feature type="chain" id="PRO_5031322849" description="EF-hand domain-containing protein" evidence="2">
    <location>
        <begin position="22"/>
        <end position="420"/>
    </location>
</feature>
<name>A0A7W9F1M6_9SPHN</name>
<dbReference type="GO" id="GO:0005509">
    <property type="term" value="F:calcium ion binding"/>
    <property type="evidence" value="ECO:0007669"/>
    <property type="project" value="InterPro"/>
</dbReference>
<organism evidence="4 5">
    <name type="scientific">Sphingomonas prati</name>
    <dbReference type="NCBI Taxonomy" id="1843237"/>
    <lineage>
        <taxon>Bacteria</taxon>
        <taxon>Pseudomonadati</taxon>
        <taxon>Pseudomonadota</taxon>
        <taxon>Alphaproteobacteria</taxon>
        <taxon>Sphingomonadales</taxon>
        <taxon>Sphingomonadaceae</taxon>
        <taxon>Sphingomonas</taxon>
    </lineage>
</organism>
<evidence type="ECO:0000259" key="3">
    <source>
        <dbReference type="PROSITE" id="PS50222"/>
    </source>
</evidence>
<protein>
    <recommendedName>
        <fullName evidence="3">EF-hand domain-containing protein</fullName>
    </recommendedName>
</protein>
<dbReference type="InterPro" id="IPR002048">
    <property type="entry name" value="EF_hand_dom"/>
</dbReference>
<feature type="region of interest" description="Disordered" evidence="1">
    <location>
        <begin position="265"/>
        <end position="309"/>
    </location>
</feature>
<sequence>MRVRTIMLIAALAALQVPATAQQLPPPKGAAHPNDQAVKAVGVTVEPALDGMFRAFEKYPVVALGDAHGLAEQMDFYTAVVRDPRFARNVRNLVVEFGASSQQQVIDRYLAGETVPYVELRKVWNDTVGWAPPPALVGFAKFFAAVRDLNKSLRPNRQIKVWLGEPPLDWTAPSRDQIQAAGSARDSYPATLIRDKILAKGEKALVIYGAAHFASVPTFLKGQLNATHPGLMFVILPYAPPFQYPGCAALLSQVTAIWPQPALATRSRDETGGGARECFTLSLPPLEPEPGGSRPGGSGPRGPVLPRPEPPAIEGDAVLFLGPLEKLAQGPLGPFKMLAQGRFLPDYLFDPELRREIKRRSDLGGPPLLAAPSDLAIRKADYAFDLGAPGYREQIEKLFATYDRNRDGVITSDEYHDPLN</sequence>
<feature type="domain" description="EF-hand" evidence="3">
    <location>
        <begin position="390"/>
        <end position="420"/>
    </location>
</feature>
<dbReference type="AlphaFoldDB" id="A0A7W9F1M6"/>
<evidence type="ECO:0000256" key="1">
    <source>
        <dbReference type="SAM" id="MobiDB-lite"/>
    </source>
</evidence>
<proteinExistence type="predicted"/>
<reference evidence="4 5" key="1">
    <citation type="submission" date="2020-08" db="EMBL/GenBank/DDBJ databases">
        <title>Genomic Encyclopedia of Type Strains, Phase IV (KMG-IV): sequencing the most valuable type-strain genomes for metagenomic binning, comparative biology and taxonomic classification.</title>
        <authorList>
            <person name="Goeker M."/>
        </authorList>
    </citation>
    <scope>NUCLEOTIDE SEQUENCE [LARGE SCALE GENOMIC DNA]</scope>
    <source>
        <strain evidence="4 5">DSM 103336</strain>
    </source>
</reference>
<evidence type="ECO:0000256" key="2">
    <source>
        <dbReference type="SAM" id="SignalP"/>
    </source>
</evidence>
<dbReference type="EMBL" id="JACIJR010000001">
    <property type="protein sequence ID" value="MBB5727924.1"/>
    <property type="molecule type" value="Genomic_DNA"/>
</dbReference>
<feature type="signal peptide" evidence="2">
    <location>
        <begin position="1"/>
        <end position="21"/>
    </location>
</feature>
<evidence type="ECO:0000313" key="5">
    <source>
        <dbReference type="Proteomes" id="UP000546701"/>
    </source>
</evidence>
<evidence type="ECO:0000313" key="4">
    <source>
        <dbReference type="EMBL" id="MBB5727924.1"/>
    </source>
</evidence>
<accession>A0A7W9F1M6</accession>
<dbReference type="PROSITE" id="PS00018">
    <property type="entry name" value="EF_HAND_1"/>
    <property type="match status" value="1"/>
</dbReference>
<dbReference type="OrthoDB" id="345880at2"/>
<comment type="caution">
    <text evidence="4">The sequence shown here is derived from an EMBL/GenBank/DDBJ whole genome shotgun (WGS) entry which is preliminary data.</text>
</comment>
<dbReference type="Proteomes" id="UP000546701">
    <property type="component" value="Unassembled WGS sequence"/>
</dbReference>
<gene>
    <name evidence="4" type="ORF">FHS99_000380</name>
</gene>